<evidence type="ECO:0000313" key="3">
    <source>
        <dbReference type="EMBL" id="ETV74806.1"/>
    </source>
</evidence>
<evidence type="ECO:0000256" key="1">
    <source>
        <dbReference type="SAM" id="MobiDB-lite"/>
    </source>
</evidence>
<feature type="domain" description="DUF7769" evidence="2">
    <location>
        <begin position="8"/>
        <end position="56"/>
    </location>
</feature>
<organism evidence="3">
    <name type="scientific">Aphanomyces astaci</name>
    <name type="common">Crayfish plague agent</name>
    <dbReference type="NCBI Taxonomy" id="112090"/>
    <lineage>
        <taxon>Eukaryota</taxon>
        <taxon>Sar</taxon>
        <taxon>Stramenopiles</taxon>
        <taxon>Oomycota</taxon>
        <taxon>Saprolegniomycetes</taxon>
        <taxon>Saprolegniales</taxon>
        <taxon>Verrucalvaceae</taxon>
        <taxon>Aphanomyces</taxon>
    </lineage>
</organism>
<reference evidence="3" key="1">
    <citation type="submission" date="2013-12" db="EMBL/GenBank/DDBJ databases">
        <title>The Genome Sequence of Aphanomyces astaci APO3.</title>
        <authorList>
            <consortium name="The Broad Institute Genomics Platform"/>
            <person name="Russ C."/>
            <person name="Tyler B."/>
            <person name="van West P."/>
            <person name="Dieguez-Uribeondo J."/>
            <person name="Young S.K."/>
            <person name="Zeng Q."/>
            <person name="Gargeya S."/>
            <person name="Fitzgerald M."/>
            <person name="Abouelleil A."/>
            <person name="Alvarado L."/>
            <person name="Chapman S.B."/>
            <person name="Gainer-Dewar J."/>
            <person name="Goldberg J."/>
            <person name="Griggs A."/>
            <person name="Gujja S."/>
            <person name="Hansen M."/>
            <person name="Howarth C."/>
            <person name="Imamovic A."/>
            <person name="Ireland A."/>
            <person name="Larimer J."/>
            <person name="McCowan C."/>
            <person name="Murphy C."/>
            <person name="Pearson M."/>
            <person name="Poon T.W."/>
            <person name="Priest M."/>
            <person name="Roberts A."/>
            <person name="Saif S."/>
            <person name="Shea T."/>
            <person name="Sykes S."/>
            <person name="Wortman J."/>
            <person name="Nusbaum C."/>
            <person name="Birren B."/>
        </authorList>
    </citation>
    <scope>NUCLEOTIDE SEQUENCE [LARGE SCALE GENOMIC DNA]</scope>
    <source>
        <strain evidence="3">APO3</strain>
    </source>
</reference>
<dbReference type="VEuPathDB" id="FungiDB:H257_10870"/>
<dbReference type="EMBL" id="KI913143">
    <property type="protein sequence ID" value="ETV74806.1"/>
    <property type="molecule type" value="Genomic_DNA"/>
</dbReference>
<feature type="compositionally biased region" description="Low complexity" evidence="1">
    <location>
        <begin position="95"/>
        <end position="105"/>
    </location>
</feature>
<feature type="region of interest" description="Disordered" evidence="1">
    <location>
        <begin position="81"/>
        <end position="105"/>
    </location>
</feature>
<protein>
    <recommendedName>
        <fullName evidence="2">DUF7769 domain-containing protein</fullName>
    </recommendedName>
</protein>
<name>W4G690_APHAT</name>
<evidence type="ECO:0000259" key="2">
    <source>
        <dbReference type="Pfam" id="PF24964"/>
    </source>
</evidence>
<dbReference type="RefSeq" id="XP_009835893.1">
    <property type="nucleotide sequence ID" value="XM_009837591.1"/>
</dbReference>
<dbReference type="GeneID" id="20812866"/>
<dbReference type="Pfam" id="PF24964">
    <property type="entry name" value="DUF7769"/>
    <property type="match status" value="1"/>
</dbReference>
<gene>
    <name evidence="3" type="ORF">H257_10870</name>
</gene>
<dbReference type="AlphaFoldDB" id="W4G690"/>
<accession>W4G690</accession>
<proteinExistence type="predicted"/>
<dbReference type="InterPro" id="IPR056671">
    <property type="entry name" value="DUF7769"/>
</dbReference>
<sequence>MRATRNDLTEEVKRKVIKALQERVCIGKLPRGTMKAMATEFELDRGTIRELWRRFQQGCLKSRKYGRTGPTTRYTAERVAFQSAPSAAPSRKESSSAAPHGSSLS</sequence>